<dbReference type="PROSITE" id="PS50104">
    <property type="entry name" value="TIR"/>
    <property type="match status" value="1"/>
</dbReference>
<evidence type="ECO:0000313" key="5">
    <source>
        <dbReference type="EMBL" id="KAJ0190116.1"/>
    </source>
</evidence>
<protein>
    <recommendedName>
        <fullName evidence="4">TIR domain-containing protein</fullName>
    </recommendedName>
</protein>
<dbReference type="InterPro" id="IPR044974">
    <property type="entry name" value="Disease_R_plants"/>
</dbReference>
<dbReference type="Gene3D" id="3.80.10.10">
    <property type="entry name" value="Ribonuclease Inhibitor"/>
    <property type="match status" value="2"/>
</dbReference>
<dbReference type="InterPro" id="IPR027417">
    <property type="entry name" value="P-loop_NTPase"/>
</dbReference>
<dbReference type="Gene3D" id="3.40.50.10140">
    <property type="entry name" value="Toll/interleukin-1 receptor homology (TIR) domain"/>
    <property type="match status" value="1"/>
</dbReference>
<dbReference type="PANTHER" id="PTHR11017">
    <property type="entry name" value="LEUCINE-RICH REPEAT-CONTAINING PROTEIN"/>
    <property type="match status" value="1"/>
</dbReference>
<organism evidence="5 6">
    <name type="scientific">Lactuca sativa</name>
    <name type="common">Garden lettuce</name>
    <dbReference type="NCBI Taxonomy" id="4236"/>
    <lineage>
        <taxon>Eukaryota</taxon>
        <taxon>Viridiplantae</taxon>
        <taxon>Streptophyta</taxon>
        <taxon>Embryophyta</taxon>
        <taxon>Tracheophyta</taxon>
        <taxon>Spermatophyta</taxon>
        <taxon>Magnoliopsida</taxon>
        <taxon>eudicotyledons</taxon>
        <taxon>Gunneridae</taxon>
        <taxon>Pentapetalae</taxon>
        <taxon>asterids</taxon>
        <taxon>campanulids</taxon>
        <taxon>Asterales</taxon>
        <taxon>Asteraceae</taxon>
        <taxon>Cichorioideae</taxon>
        <taxon>Cichorieae</taxon>
        <taxon>Lactucinae</taxon>
        <taxon>Lactuca</taxon>
    </lineage>
</organism>
<evidence type="ECO:0000313" key="6">
    <source>
        <dbReference type="Proteomes" id="UP000235145"/>
    </source>
</evidence>
<reference evidence="5 6" key="1">
    <citation type="journal article" date="2017" name="Nat. Commun.">
        <title>Genome assembly with in vitro proximity ligation data and whole-genome triplication in lettuce.</title>
        <authorList>
            <person name="Reyes-Chin-Wo S."/>
            <person name="Wang Z."/>
            <person name="Yang X."/>
            <person name="Kozik A."/>
            <person name="Arikit S."/>
            <person name="Song C."/>
            <person name="Xia L."/>
            <person name="Froenicke L."/>
            <person name="Lavelle D.O."/>
            <person name="Truco M.J."/>
            <person name="Xia R."/>
            <person name="Zhu S."/>
            <person name="Xu C."/>
            <person name="Xu H."/>
            <person name="Xu X."/>
            <person name="Cox K."/>
            <person name="Korf I."/>
            <person name="Meyers B.C."/>
            <person name="Michelmore R.W."/>
        </authorList>
    </citation>
    <scope>NUCLEOTIDE SEQUENCE [LARGE SCALE GENOMIC DNA]</scope>
    <source>
        <strain evidence="6">cv. Salinas</strain>
        <tissue evidence="5">Seedlings</tissue>
    </source>
</reference>
<dbReference type="SUPFAM" id="SSF52540">
    <property type="entry name" value="P-loop containing nucleoside triphosphate hydrolases"/>
    <property type="match status" value="1"/>
</dbReference>
<dbReference type="Pfam" id="PF01582">
    <property type="entry name" value="TIR"/>
    <property type="match status" value="1"/>
</dbReference>
<keyword evidence="2" id="KW-0677">Repeat</keyword>
<dbReference type="InterPro" id="IPR002182">
    <property type="entry name" value="NB-ARC"/>
</dbReference>
<keyword evidence="1" id="KW-0433">Leucine-rich repeat</keyword>
<dbReference type="InterPro" id="IPR000157">
    <property type="entry name" value="TIR_dom"/>
</dbReference>
<dbReference type="Proteomes" id="UP000235145">
    <property type="component" value="Unassembled WGS sequence"/>
</dbReference>
<dbReference type="InterPro" id="IPR035897">
    <property type="entry name" value="Toll_tir_struct_dom_sf"/>
</dbReference>
<name>A0A9R1WWD8_LACSA</name>
<dbReference type="SUPFAM" id="SSF52058">
    <property type="entry name" value="L domain-like"/>
    <property type="match status" value="1"/>
</dbReference>
<dbReference type="InterPro" id="IPR042197">
    <property type="entry name" value="Apaf_helical"/>
</dbReference>
<accession>A0A9R1WWD8</accession>
<dbReference type="GO" id="GO:0006952">
    <property type="term" value="P:defense response"/>
    <property type="evidence" value="ECO:0007669"/>
    <property type="project" value="InterPro"/>
</dbReference>
<keyword evidence="6" id="KW-1185">Reference proteome</keyword>
<dbReference type="InterPro" id="IPR032675">
    <property type="entry name" value="LRR_dom_sf"/>
</dbReference>
<dbReference type="FunFam" id="3.40.50.10140:FF:000007">
    <property type="entry name" value="Disease resistance protein (TIR-NBS-LRR class)"/>
    <property type="match status" value="1"/>
</dbReference>
<feature type="domain" description="TIR" evidence="4">
    <location>
        <begin position="18"/>
        <end position="184"/>
    </location>
</feature>
<dbReference type="AlphaFoldDB" id="A0A9R1WWD8"/>
<dbReference type="PANTHER" id="PTHR11017:SF271">
    <property type="entry name" value="DISEASE RESISTANCE PROTEIN (TIR-NBS-LRR CLASS) FAMILY"/>
    <property type="match status" value="1"/>
</dbReference>
<dbReference type="PRINTS" id="PR00364">
    <property type="entry name" value="DISEASERSIST"/>
</dbReference>
<sequence>MASSSSSPSALAFSSPLWKYHVFLSFRGEDTRKTFVDHLYTALVQQGIYTYKDDETLPQGESIGPTLMKAIEESQIVIIIFSKNYADSSWCLDELAYIMKCKDRKGQIVMPIFYDVEPSVVRKQKQNYGEAFFKHGLENNDKVGSWRKALVDASNLSGWETKQIANGHEAQGIKEIVDTISHRLHLATSNANENLIGIEARVQEFKSKLQIDSRGVRMIGIWGVGGGGKTTLASYVYSEISSNFDGSCFVENIRDESSKYGLQKLQEKILLKVLKQKEMEVHRVEEGRCMIRDRLCHRKVLIVLDDVDHFDQLKALAGSHDWFGDGSRIIITTRDEHLLNAHKVDVIHNISLLNDDEAIKLFSKHALRDYRPMKDFALLSSDVVSYAGGLPLALTILGSFLCDKDIIEWRSALARLKEIPESDIVEKLKISYDGLKPVEKELFLDIACFFRREYKNERIMATFHAFGFYPVIGIKVLIEKALITISEGRFDLHDLVQEMAHYIVRGKHPKNPEKHSRVWKKEDLLKICVMDATKELDMVEAIQCNSYDLVEPVPKIIANMKNLRWIYWRGDLASPFPSNFLPSELCCLTLDGISPKQLWKGYKHLPNLKIMELADLKNLIKTPDFDGLPNLERFTLHVCHCLKEIHPSIGRLERLVFLSIKYCANLKIFPPLTRLKKLESLSVSHCPKLVKLVEIPQNMDKLPYLHLDNGGKEVASYKKLSTNILVTWWMCGVVEVKKPHKDLNDVECSLQEPCVPLNNMNNHIRKLNLSYCSVGDKDIDYAIWDLPNLEELNLEGNKFSRLSFSRMRLPQLKWLNVSYCKELTELSELPSSIAVVKADYCRSLETFGDISKCRWLWKVSLWGENKLVGDILLDSMLEGNALEDHFISVALERQMIPKGFVGRLFRWKTFVLHLPHDWSNHFCGFLICFLTKINAPYLYIKIEWEVDEDSRSEICEESNEASGLEYRETKTYVGYVSFSSLRHTTWWNSSCNKISFSIDMGCSSASAQSNFGVELVPRKIKGDEVQKTDCSEFWDKELEDETTFMIQHDSPSSIKISWQPYLYPRLQQLTLELNVHNIKEMQTFTTVATLIGLFCGTVLFYRHGKQKIDVEPLHGLLFQRWCNLLSSLMDIGSI</sequence>
<dbReference type="GO" id="GO:0007165">
    <property type="term" value="P:signal transduction"/>
    <property type="evidence" value="ECO:0007669"/>
    <property type="project" value="InterPro"/>
</dbReference>
<evidence type="ECO:0000256" key="1">
    <source>
        <dbReference type="ARBA" id="ARBA00022614"/>
    </source>
</evidence>
<evidence type="ECO:0000256" key="2">
    <source>
        <dbReference type="ARBA" id="ARBA00022737"/>
    </source>
</evidence>
<dbReference type="Pfam" id="PF00931">
    <property type="entry name" value="NB-ARC"/>
    <property type="match status" value="1"/>
</dbReference>
<evidence type="ECO:0000256" key="3">
    <source>
        <dbReference type="ARBA" id="ARBA00023027"/>
    </source>
</evidence>
<dbReference type="Gene3D" id="1.10.8.430">
    <property type="entry name" value="Helical domain of apoptotic protease-activating factors"/>
    <property type="match status" value="1"/>
</dbReference>
<dbReference type="Gene3D" id="3.40.50.300">
    <property type="entry name" value="P-loop containing nucleotide triphosphate hydrolases"/>
    <property type="match status" value="1"/>
</dbReference>
<proteinExistence type="predicted"/>
<dbReference type="GO" id="GO:0043531">
    <property type="term" value="F:ADP binding"/>
    <property type="evidence" value="ECO:0007669"/>
    <property type="project" value="InterPro"/>
</dbReference>
<keyword evidence="3" id="KW-0520">NAD</keyword>
<gene>
    <name evidence="5" type="ORF">LSAT_V11C800407750</name>
</gene>
<comment type="caution">
    <text evidence="5">The sequence shown here is derived from an EMBL/GenBank/DDBJ whole genome shotgun (WGS) entry which is preliminary data.</text>
</comment>
<dbReference type="InterPro" id="IPR058192">
    <property type="entry name" value="WHD_ROQ1-like"/>
</dbReference>
<dbReference type="EMBL" id="NBSK02000008">
    <property type="protein sequence ID" value="KAJ0190116.1"/>
    <property type="molecule type" value="Genomic_DNA"/>
</dbReference>
<evidence type="ECO:0000259" key="4">
    <source>
        <dbReference type="PROSITE" id="PS50104"/>
    </source>
</evidence>
<dbReference type="Pfam" id="PF23282">
    <property type="entry name" value="WHD_ROQ1"/>
    <property type="match status" value="1"/>
</dbReference>
<dbReference type="SMART" id="SM00255">
    <property type="entry name" value="TIR"/>
    <property type="match status" value="1"/>
</dbReference>
<dbReference type="SUPFAM" id="SSF52200">
    <property type="entry name" value="Toll/Interleukin receptor TIR domain"/>
    <property type="match status" value="1"/>
</dbReference>